<dbReference type="BioCyc" id="PSP1104324:GJSN-1336-MONOMER"/>
<dbReference type="KEGG" id="pyr:P186_1361"/>
<feature type="transmembrane region" description="Helical" evidence="1">
    <location>
        <begin position="6"/>
        <end position="24"/>
    </location>
</feature>
<proteinExistence type="predicted"/>
<accession>G7VE16</accession>
<feature type="transmembrane region" description="Helical" evidence="1">
    <location>
        <begin position="36"/>
        <end position="55"/>
    </location>
</feature>
<dbReference type="GeneID" id="43500889"/>
<evidence type="ECO:0000256" key="1">
    <source>
        <dbReference type="SAM" id="Phobius"/>
    </source>
</evidence>
<reference evidence="2 3" key="1">
    <citation type="journal article" date="2012" name="J. Bacteriol.">
        <title>Complete genome sequence of strain 1860, a crenarchaeon of the genus pyrobaculum able to grow with various electron acceptors.</title>
        <authorList>
            <person name="Mardanov A.V."/>
            <person name="Gumerov V.M."/>
            <person name="Slobodkina G.B."/>
            <person name="Beletsky A.V."/>
            <person name="Bonch-Osmolovskaya E.A."/>
            <person name="Ravin N.V."/>
            <person name="Skryabin K.G."/>
        </authorList>
    </citation>
    <scope>NUCLEOTIDE SEQUENCE [LARGE SCALE GENOMIC DNA]</scope>
    <source>
        <strain evidence="2 3">1860</strain>
    </source>
</reference>
<name>G7VE16_9CREN</name>
<dbReference type="STRING" id="1104324.P186_1361"/>
<evidence type="ECO:0000313" key="2">
    <source>
        <dbReference type="EMBL" id="AET32789.1"/>
    </source>
</evidence>
<sequence>MEWLGVVMGVVAGVVWTFLMLTVYKHLYMPTLGMRYIALMAVLMGTVMGLGFAVARWG</sequence>
<dbReference type="HOGENOM" id="CLU_2968599_0_0_2"/>
<organism evidence="2 3">
    <name type="scientific">Pyrobaculum ferrireducens</name>
    <dbReference type="NCBI Taxonomy" id="1104324"/>
    <lineage>
        <taxon>Archaea</taxon>
        <taxon>Thermoproteota</taxon>
        <taxon>Thermoprotei</taxon>
        <taxon>Thermoproteales</taxon>
        <taxon>Thermoproteaceae</taxon>
        <taxon>Pyrobaculum</taxon>
    </lineage>
</organism>
<protein>
    <submittedName>
        <fullName evidence="2">Uncharacterized protein</fullName>
    </submittedName>
</protein>
<dbReference type="AlphaFoldDB" id="G7VE16"/>
<dbReference type="EMBL" id="CP003098">
    <property type="protein sequence ID" value="AET32789.1"/>
    <property type="molecule type" value="Genomic_DNA"/>
</dbReference>
<keyword evidence="1" id="KW-0472">Membrane</keyword>
<dbReference type="RefSeq" id="WP_014288616.1">
    <property type="nucleotide sequence ID" value="NC_016645.1"/>
</dbReference>
<keyword evidence="3" id="KW-1185">Reference proteome</keyword>
<keyword evidence="1" id="KW-1133">Transmembrane helix</keyword>
<gene>
    <name evidence="2" type="ORF">P186_1361</name>
</gene>
<evidence type="ECO:0000313" key="3">
    <source>
        <dbReference type="Proteomes" id="UP000005867"/>
    </source>
</evidence>
<dbReference type="Proteomes" id="UP000005867">
    <property type="component" value="Chromosome"/>
</dbReference>
<keyword evidence="1" id="KW-0812">Transmembrane</keyword>